<proteinExistence type="predicted"/>
<dbReference type="EMBL" id="BMJE01000003">
    <property type="protein sequence ID" value="GGB75557.1"/>
    <property type="molecule type" value="Genomic_DNA"/>
</dbReference>
<dbReference type="Pfam" id="PF18481">
    <property type="entry name" value="DUF5616"/>
    <property type="match status" value="1"/>
</dbReference>
<evidence type="ECO:0008006" key="6">
    <source>
        <dbReference type="Google" id="ProtNLM"/>
    </source>
</evidence>
<evidence type="ECO:0000313" key="4">
    <source>
        <dbReference type="EMBL" id="GGB75557.1"/>
    </source>
</evidence>
<dbReference type="RefSeq" id="WP_188620577.1">
    <property type="nucleotide sequence ID" value="NZ_BMJE01000003.1"/>
</dbReference>
<accession>A0ABQ1JSV1</accession>
<dbReference type="Pfam" id="PF04256">
    <property type="entry name" value="DUF434"/>
    <property type="match status" value="1"/>
</dbReference>
<dbReference type="InterPro" id="IPR041652">
    <property type="entry name" value="DUF5616"/>
</dbReference>
<dbReference type="PANTHER" id="PTHR42252:SF1">
    <property type="entry name" value="DUF434 DOMAIN-CONTAINING PROTEIN"/>
    <property type="match status" value="1"/>
</dbReference>
<feature type="domain" description="DUF5616" evidence="3">
    <location>
        <begin position="90"/>
        <end position="227"/>
    </location>
</feature>
<evidence type="ECO:0000256" key="1">
    <source>
        <dbReference type="SAM" id="MobiDB-lite"/>
    </source>
</evidence>
<sequence length="248" mass="28163">MESSPNKKRKNRGKSSEDEGLFGSYKQQHKLKEAVVDMYYLLSREYPMKATAALVGNRYRLKTRQISALQGMSCGEHDLKLRQEKELGSDELSGKTLYLDGFNILILLETALSEGYIFKGVDGCYRDISSVHGTYRKVNQTEEVLKLVGEELKALGVAKVVWVFDTPVSNSGKLKVFCYELAEKYSFNWEVILDNAPDKFLVEEGGIIVSSDAWILNNCKAWFNLGKYIIERLYKNEKPPHVIIAEVS</sequence>
<keyword evidence="5" id="KW-1185">Reference proteome</keyword>
<dbReference type="Proteomes" id="UP000615760">
    <property type="component" value="Unassembled WGS sequence"/>
</dbReference>
<feature type="compositionally biased region" description="Basic residues" evidence="1">
    <location>
        <begin position="1"/>
        <end position="13"/>
    </location>
</feature>
<evidence type="ECO:0000313" key="5">
    <source>
        <dbReference type="Proteomes" id="UP000615760"/>
    </source>
</evidence>
<feature type="region of interest" description="Disordered" evidence="1">
    <location>
        <begin position="1"/>
        <end position="20"/>
    </location>
</feature>
<gene>
    <name evidence="4" type="ORF">GCM10007424_14370</name>
</gene>
<evidence type="ECO:0000259" key="2">
    <source>
        <dbReference type="Pfam" id="PF04256"/>
    </source>
</evidence>
<evidence type="ECO:0000259" key="3">
    <source>
        <dbReference type="Pfam" id="PF18481"/>
    </source>
</evidence>
<protein>
    <recommendedName>
        <fullName evidence="6">DUF434 domain-containing protein</fullName>
    </recommendedName>
</protein>
<feature type="domain" description="DUF434" evidence="2">
    <location>
        <begin position="30"/>
        <end position="85"/>
    </location>
</feature>
<comment type="caution">
    <text evidence="4">The sequence shown here is derived from an EMBL/GenBank/DDBJ whole genome shotgun (WGS) entry which is preliminary data.</text>
</comment>
<organism evidence="4 5">
    <name type="scientific">Flavobacterium suaedae</name>
    <dbReference type="NCBI Taxonomy" id="1767027"/>
    <lineage>
        <taxon>Bacteria</taxon>
        <taxon>Pseudomonadati</taxon>
        <taxon>Bacteroidota</taxon>
        <taxon>Flavobacteriia</taxon>
        <taxon>Flavobacteriales</taxon>
        <taxon>Flavobacteriaceae</taxon>
        <taxon>Flavobacterium</taxon>
    </lineage>
</organism>
<name>A0ABQ1JSV1_9FLAO</name>
<dbReference type="InterPro" id="IPR007368">
    <property type="entry name" value="DUF434"/>
</dbReference>
<dbReference type="PANTHER" id="PTHR42252">
    <property type="entry name" value="DUF5616 DOMAIN-CONTAINING PROTEIN"/>
    <property type="match status" value="1"/>
</dbReference>
<reference evidence="5" key="1">
    <citation type="journal article" date="2019" name="Int. J. Syst. Evol. Microbiol.">
        <title>The Global Catalogue of Microorganisms (GCM) 10K type strain sequencing project: providing services to taxonomists for standard genome sequencing and annotation.</title>
        <authorList>
            <consortium name="The Broad Institute Genomics Platform"/>
            <consortium name="The Broad Institute Genome Sequencing Center for Infectious Disease"/>
            <person name="Wu L."/>
            <person name="Ma J."/>
        </authorList>
    </citation>
    <scope>NUCLEOTIDE SEQUENCE [LARGE SCALE GENOMIC DNA]</scope>
    <source>
        <strain evidence="5">CGMCC 1.15461</strain>
    </source>
</reference>